<dbReference type="GO" id="GO:0043138">
    <property type="term" value="F:3'-5' DNA helicase activity"/>
    <property type="evidence" value="ECO:0007669"/>
    <property type="project" value="UniProtKB-EC"/>
</dbReference>
<dbReference type="Gene3D" id="1.10.10.510">
    <property type="entry name" value="Zinc finger, large T-antigen D1 domain"/>
    <property type="match status" value="1"/>
</dbReference>
<sequence length="203" mass="23348">MHMNRVVLDWGSVNLLLLRCKHSKSRDTLLKLLQSVYCMRPEQTLTEPPKIRSVTTALFWFRRGFAGNCHQYGEQPEWILKQTSVNHELSAAAPQFELTKMIQYCLDNDLKDEAEIALQYAQIAYEDTNAMAFLNSNQQPKYVKDCCAMLRYYRRAMLNNLFLALPARSGVKVRLSSLGLRLSMESGLDKCFRFSCINCSSDS</sequence>
<dbReference type="EMBL" id="MH230937">
    <property type="protein sequence ID" value="QBA85134.1"/>
    <property type="molecule type" value="Genomic_DNA"/>
</dbReference>
<keyword evidence="3" id="KW-1048">Host nucleus</keyword>
<dbReference type="Gene3D" id="3.40.1310.10">
    <property type="match status" value="1"/>
</dbReference>
<evidence type="ECO:0000256" key="1">
    <source>
        <dbReference type="ARBA" id="ARBA00004147"/>
    </source>
</evidence>
<dbReference type="SUPFAM" id="SSF52540">
    <property type="entry name" value="P-loop containing nucleoside triphosphate hydrolases"/>
    <property type="match status" value="1"/>
</dbReference>
<dbReference type="Pfam" id="PF00519">
    <property type="entry name" value="PPV_E1_C"/>
    <property type="match status" value="1"/>
</dbReference>
<protein>
    <recommendedName>
        <fullName evidence="12">DNA 3'-5' helicase</fullName>
        <ecNumber evidence="12">5.6.2.4</ecNumber>
    </recommendedName>
</protein>
<evidence type="ECO:0000256" key="5">
    <source>
        <dbReference type="ARBA" id="ARBA00022741"/>
    </source>
</evidence>
<dbReference type="Pfam" id="PF20450">
    <property type="entry name" value="PPV_E1_DBD"/>
    <property type="match status" value="1"/>
</dbReference>
<reference evidence="17" key="1">
    <citation type="submission" date="2018-04" db="EMBL/GenBank/DDBJ databases">
        <authorList>
            <person name="Campos A.A.S."/>
            <person name="Franco A.C."/>
            <person name="Finoketti F."/>
            <person name="Nunes R.S."/>
            <person name="Roehe P.M."/>
        </authorList>
    </citation>
    <scope>NUCLEOTIDE SEQUENCE</scope>
    <source>
        <strain evidence="17">A6</strain>
    </source>
</reference>
<evidence type="ECO:0000259" key="15">
    <source>
        <dbReference type="Pfam" id="PF00519"/>
    </source>
</evidence>
<evidence type="ECO:0000256" key="12">
    <source>
        <dbReference type="ARBA" id="ARBA00034808"/>
    </source>
</evidence>
<evidence type="ECO:0000256" key="3">
    <source>
        <dbReference type="ARBA" id="ARBA00022562"/>
    </source>
</evidence>
<keyword evidence="5" id="KW-0547">Nucleotide-binding</keyword>
<dbReference type="InterPro" id="IPR046935">
    <property type="entry name" value="PPV_E1_DBD_sf"/>
</dbReference>
<evidence type="ECO:0000256" key="13">
    <source>
        <dbReference type="ARBA" id="ARBA00048988"/>
    </source>
</evidence>
<keyword evidence="8" id="KW-0067">ATP-binding</keyword>
<dbReference type="GO" id="GO:0003677">
    <property type="term" value="F:DNA binding"/>
    <property type="evidence" value="ECO:0007669"/>
    <property type="project" value="UniProtKB-KW"/>
</dbReference>
<dbReference type="GO" id="GO:0016787">
    <property type="term" value="F:hydrolase activity"/>
    <property type="evidence" value="ECO:0007669"/>
    <property type="project" value="UniProtKB-KW"/>
</dbReference>
<evidence type="ECO:0000256" key="6">
    <source>
        <dbReference type="ARBA" id="ARBA00022801"/>
    </source>
</evidence>
<keyword evidence="9" id="KW-0238">DNA-binding</keyword>
<evidence type="ECO:0000256" key="2">
    <source>
        <dbReference type="ARBA" id="ARBA00022518"/>
    </source>
</evidence>
<name>A0A411EZX4_9PAPI</name>
<keyword evidence="6" id="KW-0378">Hydrolase</keyword>
<evidence type="ECO:0000313" key="17">
    <source>
        <dbReference type="EMBL" id="QBA85134.1"/>
    </source>
</evidence>
<evidence type="ECO:0000256" key="4">
    <source>
        <dbReference type="ARBA" id="ARBA00022705"/>
    </source>
</evidence>
<feature type="domain" description="DNA helicase E1 DNA-binding" evidence="16">
    <location>
        <begin position="2"/>
        <end position="88"/>
    </location>
</feature>
<dbReference type="InterPro" id="IPR001177">
    <property type="entry name" value="PPV_DNA_helicase_E1_C"/>
</dbReference>
<dbReference type="InterPro" id="IPR027417">
    <property type="entry name" value="P-loop_NTPase"/>
</dbReference>
<dbReference type="InterPro" id="IPR037102">
    <property type="entry name" value="Znf_lg_T-Ag_D1_dom_sf"/>
</dbReference>
<evidence type="ECO:0000256" key="14">
    <source>
        <dbReference type="ARBA" id="ARBA00093297"/>
    </source>
</evidence>
<keyword evidence="2" id="KW-0244">Early protein</keyword>
<keyword evidence="10" id="KW-0413">Isomerase</keyword>
<evidence type="ECO:0000256" key="8">
    <source>
        <dbReference type="ARBA" id="ARBA00022840"/>
    </source>
</evidence>
<gene>
    <name evidence="17" type="primary">E1</name>
</gene>
<comment type="catalytic activity">
    <reaction evidence="11">
        <text>Couples ATP hydrolysis with the unwinding of duplex DNA by translocating in the 3'-5' direction.</text>
        <dbReference type="EC" id="5.6.2.4"/>
    </reaction>
</comment>
<evidence type="ECO:0000256" key="10">
    <source>
        <dbReference type="ARBA" id="ARBA00023235"/>
    </source>
</evidence>
<evidence type="ECO:0000259" key="16">
    <source>
        <dbReference type="Pfam" id="PF20450"/>
    </source>
</evidence>
<dbReference type="GO" id="GO:0006260">
    <property type="term" value="P:DNA replication"/>
    <property type="evidence" value="ECO:0007669"/>
    <property type="project" value="UniProtKB-KW"/>
</dbReference>
<keyword evidence="4" id="KW-0235">DNA replication</keyword>
<evidence type="ECO:0000256" key="7">
    <source>
        <dbReference type="ARBA" id="ARBA00022806"/>
    </source>
</evidence>
<organism evidence="17">
    <name type="scientific">Tadarida brasiliensis papillomavirus</name>
    <dbReference type="NCBI Taxonomy" id="2507922"/>
    <lineage>
        <taxon>Viruses</taxon>
        <taxon>Monodnaviria</taxon>
        <taxon>Shotokuvirae</taxon>
        <taxon>Cossaviricota</taxon>
        <taxon>Papovaviricetes</taxon>
        <taxon>Zurhausenvirales</taxon>
        <taxon>Papillomaviridae</taxon>
    </lineage>
</organism>
<evidence type="ECO:0000256" key="11">
    <source>
        <dbReference type="ARBA" id="ARBA00034617"/>
    </source>
</evidence>
<dbReference type="SUPFAM" id="SSF55464">
    <property type="entry name" value="Origin of replication-binding domain, RBD-like"/>
    <property type="match status" value="1"/>
</dbReference>
<dbReference type="EC" id="5.6.2.4" evidence="12"/>
<accession>A0A411EZX4</accession>
<proteinExistence type="predicted"/>
<dbReference type="GO" id="GO:0005524">
    <property type="term" value="F:ATP binding"/>
    <property type="evidence" value="ECO:0007669"/>
    <property type="project" value="UniProtKB-KW"/>
</dbReference>
<dbReference type="GO" id="GO:0042025">
    <property type="term" value="C:host cell nucleus"/>
    <property type="evidence" value="ECO:0007669"/>
    <property type="project" value="UniProtKB-SubCell"/>
</dbReference>
<comment type="function">
    <text evidence="14">ATP-dependent DNA 3'-5' helicase required for initiation of viral DNA replication. It forms a complex with the viral E2 protein. The E1-E2 complex binds to the replication origin which contains binding sites for both proteins. During the initial step, a dimer of E1 interacts with a dimer of protein E2 leading to a complex that binds the viral origin of replication with high specificity. Then, a second dimer of E1 displaces the E2 dimer in an ATP-dependent manner to form the E1 tetramer. Following this, two E1 monomers are added to each half of the site, which results in the formation of two E1 trimers on the viral ori. Subsequently, two hexamers will be created. The double hexamer acts as a bi-directional helicase machinery and unwinds the viral DNA and then recruits the host DNA polymerase to start replication.</text>
</comment>
<evidence type="ECO:0000256" key="9">
    <source>
        <dbReference type="ARBA" id="ARBA00023125"/>
    </source>
</evidence>
<dbReference type="InterPro" id="IPR046832">
    <property type="entry name" value="PPV_E1_DBD"/>
</dbReference>
<keyword evidence="7" id="KW-0347">Helicase</keyword>
<feature type="domain" description="DNA helicase E1 C-terminal Papillomavirus" evidence="15">
    <location>
        <begin position="95"/>
        <end position="162"/>
    </location>
</feature>
<comment type="subcellular location">
    <subcellularLocation>
        <location evidence="1">Host nucleus</location>
    </subcellularLocation>
</comment>
<comment type="catalytic activity">
    <reaction evidence="13">
        <text>ATP + H2O = ADP + phosphate + H(+)</text>
        <dbReference type="Rhea" id="RHEA:13065"/>
        <dbReference type="ChEBI" id="CHEBI:15377"/>
        <dbReference type="ChEBI" id="CHEBI:15378"/>
        <dbReference type="ChEBI" id="CHEBI:30616"/>
        <dbReference type="ChEBI" id="CHEBI:43474"/>
        <dbReference type="ChEBI" id="CHEBI:456216"/>
        <dbReference type="EC" id="5.6.2.4"/>
    </reaction>
</comment>